<dbReference type="EMBL" id="QWIJ01000533">
    <property type="protein sequence ID" value="RMX81266.1"/>
    <property type="molecule type" value="Genomic_DNA"/>
</dbReference>
<feature type="coiled-coil region" evidence="1">
    <location>
        <begin position="119"/>
        <end position="160"/>
    </location>
</feature>
<feature type="coiled-coil region" evidence="1">
    <location>
        <begin position="237"/>
        <end position="264"/>
    </location>
</feature>
<keyword evidence="1" id="KW-0175">Coiled coil</keyword>
<comment type="caution">
    <text evidence="4">The sequence shown here is derived from an EMBL/GenBank/DDBJ whole genome shotgun (WGS) entry which is preliminary data.</text>
</comment>
<feature type="region of interest" description="Disordered" evidence="2">
    <location>
        <begin position="174"/>
        <end position="223"/>
    </location>
</feature>
<evidence type="ECO:0000313" key="5">
    <source>
        <dbReference type="EMBL" id="RMY18587.1"/>
    </source>
</evidence>
<feature type="compositionally biased region" description="Basic residues" evidence="2">
    <location>
        <begin position="473"/>
        <end position="489"/>
    </location>
</feature>
<feature type="region of interest" description="Disordered" evidence="2">
    <location>
        <begin position="447"/>
        <end position="489"/>
    </location>
</feature>
<evidence type="ECO:0000313" key="8">
    <source>
        <dbReference type="Proteomes" id="UP000282582"/>
    </source>
</evidence>
<name>A0A3M6YQ14_HORWE</name>
<accession>A0A3M6YQ14</accession>
<dbReference type="Proteomes" id="UP000281245">
    <property type="component" value="Unassembled WGS sequence"/>
</dbReference>
<dbReference type="EMBL" id="QWIK01000512">
    <property type="protein sequence ID" value="RMY04977.1"/>
    <property type="molecule type" value="Genomic_DNA"/>
</dbReference>
<evidence type="ECO:0000313" key="4">
    <source>
        <dbReference type="EMBL" id="RMY04977.1"/>
    </source>
</evidence>
<evidence type="ECO:0000313" key="3">
    <source>
        <dbReference type="EMBL" id="RMX81266.1"/>
    </source>
</evidence>
<evidence type="ECO:0000256" key="2">
    <source>
        <dbReference type="SAM" id="MobiDB-lite"/>
    </source>
</evidence>
<evidence type="ECO:0000313" key="6">
    <source>
        <dbReference type="Proteomes" id="UP000271337"/>
    </source>
</evidence>
<organism evidence="4 8">
    <name type="scientific">Hortaea werneckii</name>
    <name type="common">Black yeast</name>
    <name type="synonym">Cladosporium werneckii</name>
    <dbReference type="NCBI Taxonomy" id="91943"/>
    <lineage>
        <taxon>Eukaryota</taxon>
        <taxon>Fungi</taxon>
        <taxon>Dikarya</taxon>
        <taxon>Ascomycota</taxon>
        <taxon>Pezizomycotina</taxon>
        <taxon>Dothideomycetes</taxon>
        <taxon>Dothideomycetidae</taxon>
        <taxon>Mycosphaerellales</taxon>
        <taxon>Teratosphaeriaceae</taxon>
        <taxon>Hortaea</taxon>
    </lineage>
</organism>
<sequence length="489" mass="54027">MDRENPLLASYKKRLADANNKIYSLEDQVVALQQQLEQNAAGSTTAQNIETGMDIKMETDVTHGALEATTKRCEQFEQANTALASFIATLEKTSGVPASELGDKIKSLQESVCNGSKIETALRTQVNNYEKKIKKAEKNTAKMKVELDEAQEKVQKLKADLFRAGLGHIKTPKFDWKQSASPNLPAAPKKKKAMGMMDAAEYGDQDDSEPDLKKTKARSSRAHTDHIGAGSISSLRMMAYRQLLEKYAKQLNDANCRIIDLETAIADRDAELERTKVADTPKCEAPKINEEDQTSQKQLDQATKQVKDLKTSLAKVQEELKTAKEAERRSSLTAKDAKAANASLTAKLDQAKVALSNVRASKETSQKAMKDRVEDLNNEIKSVNADRKVLNRIIIDLRKPVQEKQAKVAELERSVALEKKRRLEAEALLGPDGKRCKTCNPIVVDLEADDGESTQGPTQPAQVPDKPKLSAKATKRPRQYGRGSKATRS</sequence>
<feature type="coiled-coil region" evidence="1">
    <location>
        <begin position="8"/>
        <end position="35"/>
    </location>
</feature>
<dbReference type="Proteomes" id="UP000282582">
    <property type="component" value="Unassembled WGS sequence"/>
</dbReference>
<feature type="region of interest" description="Disordered" evidence="2">
    <location>
        <begin position="277"/>
        <end position="303"/>
    </location>
</feature>
<gene>
    <name evidence="5" type="ORF">D0867_05228</name>
    <name evidence="4" type="ORF">D0868_06656</name>
    <name evidence="3" type="ORF">D0869_06938</name>
</gene>
<feature type="compositionally biased region" description="Basic and acidic residues" evidence="2">
    <location>
        <begin position="277"/>
        <end position="290"/>
    </location>
</feature>
<dbReference type="OrthoDB" id="3903736at2759"/>
<dbReference type="AlphaFoldDB" id="A0A3M6YQ14"/>
<dbReference type="Proteomes" id="UP000271337">
    <property type="component" value="Unassembled WGS sequence"/>
</dbReference>
<protein>
    <submittedName>
        <fullName evidence="4">Uncharacterized protein</fullName>
    </submittedName>
</protein>
<evidence type="ECO:0000313" key="7">
    <source>
        <dbReference type="Proteomes" id="UP000281245"/>
    </source>
</evidence>
<dbReference type="EMBL" id="QWIL01000460">
    <property type="protein sequence ID" value="RMY18587.1"/>
    <property type="molecule type" value="Genomic_DNA"/>
</dbReference>
<reference evidence="6 7" key="1">
    <citation type="journal article" date="2018" name="BMC Genomics">
        <title>Genomic evidence for intraspecific hybridization in a clonal and extremely halotolerant yeast.</title>
        <authorList>
            <person name="Gostincar C."/>
            <person name="Stajich J.E."/>
            <person name="Zupancic J."/>
            <person name="Zalar P."/>
            <person name="Gunde-Cimerman N."/>
        </authorList>
    </citation>
    <scope>NUCLEOTIDE SEQUENCE [LARGE SCALE GENOMIC DNA]</scope>
    <source>
        <strain evidence="4 8">EXF-6654</strain>
        <strain evidence="3 7">EXF-6656</strain>
        <strain evidence="5 6">EXF-6669</strain>
    </source>
</reference>
<proteinExistence type="predicted"/>
<evidence type="ECO:0000256" key="1">
    <source>
        <dbReference type="SAM" id="Coils"/>
    </source>
</evidence>